<evidence type="ECO:0000256" key="1">
    <source>
        <dbReference type="SAM" id="MobiDB-lite"/>
    </source>
</evidence>
<sequence>MTNSKKASQGEYDEILHKLEVLLSRHQGASSTPLADSDSHLATGSSRLSGTATKQARADDIPTLTEVAATRSPSGGSIPTLTEVMHSAPSTLSPADITVLLEKILDGALEETGVALNSKTRKALIQALKSRLFGL</sequence>
<reference evidence="2 3" key="1">
    <citation type="submission" date="2016-10" db="EMBL/GenBank/DDBJ databases">
        <authorList>
            <person name="de Groot N.N."/>
        </authorList>
    </citation>
    <scope>NUCLEOTIDE SEQUENCE [LARGE SCALE GENOMIC DNA]</scope>
    <source>
        <strain evidence="2 3">Nl7</strain>
    </source>
</reference>
<dbReference type="OrthoDB" id="8565975at2"/>
<dbReference type="AlphaFoldDB" id="A0A1I0EDX4"/>
<organism evidence="2 3">
    <name type="scientific">Nitrosospira multiformis</name>
    <dbReference type="NCBI Taxonomy" id="1231"/>
    <lineage>
        <taxon>Bacteria</taxon>
        <taxon>Pseudomonadati</taxon>
        <taxon>Pseudomonadota</taxon>
        <taxon>Betaproteobacteria</taxon>
        <taxon>Nitrosomonadales</taxon>
        <taxon>Nitrosomonadaceae</taxon>
        <taxon>Nitrosospira</taxon>
    </lineage>
</organism>
<accession>A0A1I0EDX4</accession>
<protein>
    <submittedName>
        <fullName evidence="2">Uncharacterized protein</fullName>
    </submittedName>
</protein>
<proteinExistence type="predicted"/>
<feature type="compositionally biased region" description="Polar residues" evidence="1">
    <location>
        <begin position="27"/>
        <end position="54"/>
    </location>
</feature>
<evidence type="ECO:0000313" key="3">
    <source>
        <dbReference type="Proteomes" id="UP000183339"/>
    </source>
</evidence>
<dbReference type="EMBL" id="FOHI01000006">
    <property type="protein sequence ID" value="SET43252.1"/>
    <property type="molecule type" value="Genomic_DNA"/>
</dbReference>
<dbReference type="Proteomes" id="UP000183339">
    <property type="component" value="Unassembled WGS sequence"/>
</dbReference>
<gene>
    <name evidence="2" type="ORF">SAMN05216412_106134</name>
</gene>
<dbReference type="RefSeq" id="WP_074708304.1">
    <property type="nucleotide sequence ID" value="NZ_FOHI01000006.1"/>
</dbReference>
<feature type="region of interest" description="Disordered" evidence="1">
    <location>
        <begin position="27"/>
        <end position="64"/>
    </location>
</feature>
<name>A0A1I0EDX4_9PROT</name>
<evidence type="ECO:0000313" key="2">
    <source>
        <dbReference type="EMBL" id="SET43252.1"/>
    </source>
</evidence>